<organism evidence="1 2">
    <name type="scientific">Puniceispirillum marinum (strain IMCC1322)</name>
    <dbReference type="NCBI Taxonomy" id="488538"/>
    <lineage>
        <taxon>Bacteria</taxon>
        <taxon>Pseudomonadati</taxon>
        <taxon>Pseudomonadota</taxon>
        <taxon>Alphaproteobacteria</taxon>
        <taxon>Candidatus Puniceispirillales</taxon>
        <taxon>Candidatus Puniceispirillaceae</taxon>
        <taxon>Candidatus Puniceispirillum</taxon>
    </lineage>
</organism>
<keyword evidence="2" id="KW-1185">Reference proteome</keyword>
<protein>
    <submittedName>
        <fullName evidence="1">Uncharacterized protein</fullName>
    </submittedName>
</protein>
<dbReference type="Proteomes" id="UP000007460">
    <property type="component" value="Chromosome"/>
</dbReference>
<dbReference type="KEGG" id="apb:SAR116_0953"/>
<reference evidence="1 2" key="1">
    <citation type="journal article" date="2010" name="J. Bacteriol.">
        <title>Complete genome sequence of "Candidatus Puniceispirillum marinum" IMCC1322, a representative of the SAR116 clade in the Alphaproteobacteria.</title>
        <authorList>
            <person name="Oh H.M."/>
            <person name="Kwon K.K."/>
            <person name="Kang I."/>
            <person name="Kang S.G."/>
            <person name="Lee J.H."/>
            <person name="Kim S.J."/>
            <person name="Cho J.C."/>
        </authorList>
    </citation>
    <scope>NUCLEOTIDE SEQUENCE [LARGE SCALE GENOMIC DNA]</scope>
    <source>
        <strain evidence="1 2">IMCC1322</strain>
    </source>
</reference>
<sequence length="77" mass="8747">MATAGTTHALMGFIFKRGITALPSSMTASCSYGEAQYRFHWSFPRLVISKTGHFQDWSFPRLVIFKTGYFQDMSELS</sequence>
<dbReference type="HOGENOM" id="CLU_2635479_0_0_5"/>
<evidence type="ECO:0000313" key="1">
    <source>
        <dbReference type="EMBL" id="ADE39196.1"/>
    </source>
</evidence>
<dbReference type="AlphaFoldDB" id="D5BSE9"/>
<name>D5BSE9_PUNMI</name>
<evidence type="ECO:0000313" key="2">
    <source>
        <dbReference type="Proteomes" id="UP000007460"/>
    </source>
</evidence>
<dbReference type="STRING" id="488538.SAR116_0953"/>
<dbReference type="EMBL" id="CP001751">
    <property type="protein sequence ID" value="ADE39196.1"/>
    <property type="molecule type" value="Genomic_DNA"/>
</dbReference>
<gene>
    <name evidence="1" type="ordered locus">SAR116_0953</name>
</gene>
<proteinExistence type="predicted"/>
<accession>D5BSE9</accession>